<organism evidence="1 2">
    <name type="scientific">Microbulbifer epialgicus</name>
    <dbReference type="NCBI Taxonomy" id="393907"/>
    <lineage>
        <taxon>Bacteria</taxon>
        <taxon>Pseudomonadati</taxon>
        <taxon>Pseudomonadota</taxon>
        <taxon>Gammaproteobacteria</taxon>
        <taxon>Cellvibrionales</taxon>
        <taxon>Microbulbiferaceae</taxon>
        <taxon>Microbulbifer</taxon>
    </lineage>
</organism>
<gene>
    <name evidence="1" type="ORF">ACCI49_20270</name>
</gene>
<reference evidence="1 2" key="1">
    <citation type="submission" date="2024-08" db="EMBL/GenBank/DDBJ databases">
        <authorList>
            <person name="Ishaq N."/>
        </authorList>
    </citation>
    <scope>NUCLEOTIDE SEQUENCE [LARGE SCALE GENOMIC DNA]</scope>
    <source>
        <strain evidence="1 2">DSM 18651</strain>
    </source>
</reference>
<evidence type="ECO:0000313" key="1">
    <source>
        <dbReference type="EMBL" id="MFA0813241.1"/>
    </source>
</evidence>
<dbReference type="InterPro" id="IPR009678">
    <property type="entry name" value="Phage_tail_completion_R"/>
</dbReference>
<keyword evidence="2" id="KW-1185">Reference proteome</keyword>
<comment type="caution">
    <text evidence="1">The sequence shown here is derived from an EMBL/GenBank/DDBJ whole genome shotgun (WGS) entry which is preliminary data.</text>
</comment>
<name>A0ABV4P4E5_9GAMM</name>
<dbReference type="Pfam" id="PF06891">
    <property type="entry name" value="P2_Phage_GpR"/>
    <property type="match status" value="1"/>
</dbReference>
<evidence type="ECO:0000313" key="2">
    <source>
        <dbReference type="Proteomes" id="UP001569428"/>
    </source>
</evidence>
<proteinExistence type="predicted"/>
<dbReference type="RefSeq" id="WP_371841025.1">
    <property type="nucleotide sequence ID" value="NZ_JBGMEK010000079.1"/>
</dbReference>
<sequence length="96" mass="10902">MFALVTTWLMEHDKDRDKYQLAEPEIEVTPIDKNLVDVEITIRFLENVDLVLDDNGPITYRGQRYAVAVVPIDEPNQVAVGDNKTLPTDAPYSRAD</sequence>
<dbReference type="EMBL" id="JBGMEK010000079">
    <property type="protein sequence ID" value="MFA0813241.1"/>
    <property type="molecule type" value="Genomic_DNA"/>
</dbReference>
<accession>A0ABV4P4E5</accession>
<dbReference type="Proteomes" id="UP001569428">
    <property type="component" value="Unassembled WGS sequence"/>
</dbReference>
<protein>
    <submittedName>
        <fullName evidence="1">Phage tail protein</fullName>
    </submittedName>
</protein>